<dbReference type="STRING" id="1324352.OK18_12895"/>
<dbReference type="PATRIC" id="fig|1324352.5.peg.2683"/>
<evidence type="ECO:0000259" key="6">
    <source>
        <dbReference type="Pfam" id="PF24595"/>
    </source>
</evidence>
<dbReference type="OrthoDB" id="1110367at2"/>
<protein>
    <submittedName>
        <fullName evidence="7">Uncharacterized protein</fullName>
    </submittedName>
</protein>
<evidence type="ECO:0000313" key="8">
    <source>
        <dbReference type="Proteomes" id="UP000035213"/>
    </source>
</evidence>
<dbReference type="NCBIfam" id="TIGR01451">
    <property type="entry name" value="B_ant_repeat"/>
    <property type="match status" value="1"/>
</dbReference>
<dbReference type="Pfam" id="PF24595">
    <property type="entry name" value="DUF7619"/>
    <property type="match status" value="1"/>
</dbReference>
<dbReference type="KEGG" id="cgn:OK18_12895"/>
<dbReference type="InterPro" id="IPR047589">
    <property type="entry name" value="DUF11_rpt"/>
</dbReference>
<dbReference type="Gene3D" id="3.80.10.10">
    <property type="entry name" value="Ribonuclease Inhibitor"/>
    <property type="match status" value="2"/>
</dbReference>
<dbReference type="InterPro" id="IPR026444">
    <property type="entry name" value="Secre_tail"/>
</dbReference>
<dbReference type="SUPFAM" id="SSF52058">
    <property type="entry name" value="L domain-like"/>
    <property type="match status" value="2"/>
</dbReference>
<dbReference type="EMBL" id="CP009928">
    <property type="protein sequence ID" value="AKK73384.1"/>
    <property type="molecule type" value="Genomic_DNA"/>
</dbReference>
<keyword evidence="2 4" id="KW-0732">Signal</keyword>
<feature type="domain" description="Secretion system C-terminal sorting" evidence="5">
    <location>
        <begin position="806"/>
        <end position="871"/>
    </location>
</feature>
<dbReference type="InterPro" id="IPR055353">
    <property type="entry name" value="DUF7619"/>
</dbReference>
<feature type="chain" id="PRO_5005184764" evidence="4">
    <location>
        <begin position="19"/>
        <end position="874"/>
    </location>
</feature>
<dbReference type="InterPro" id="IPR050836">
    <property type="entry name" value="SDS22/Internalin_LRR"/>
</dbReference>
<dbReference type="RefSeq" id="WP_053328240.1">
    <property type="nucleotide sequence ID" value="NZ_CP009928.1"/>
</dbReference>
<dbReference type="InterPro" id="IPR032675">
    <property type="entry name" value="LRR_dom_sf"/>
</dbReference>
<evidence type="ECO:0000259" key="5">
    <source>
        <dbReference type="Pfam" id="PF18962"/>
    </source>
</evidence>
<dbReference type="PANTHER" id="PTHR46652">
    <property type="entry name" value="LEUCINE-RICH REPEAT AND IQ DOMAIN-CONTAINING PROTEIN 1-RELATED"/>
    <property type="match status" value="1"/>
</dbReference>
<proteinExistence type="predicted"/>
<feature type="domain" description="DUF7619" evidence="6">
    <location>
        <begin position="654"/>
        <end position="784"/>
    </location>
</feature>
<dbReference type="NCBIfam" id="TIGR04183">
    <property type="entry name" value="Por_Secre_tail"/>
    <property type="match status" value="1"/>
</dbReference>
<evidence type="ECO:0000256" key="1">
    <source>
        <dbReference type="ARBA" id="ARBA00022614"/>
    </source>
</evidence>
<name>A0A0G3M3A3_CHRGL</name>
<organism evidence="7 8">
    <name type="scientific">Chryseobacterium gallinarum</name>
    <dbReference type="NCBI Taxonomy" id="1324352"/>
    <lineage>
        <taxon>Bacteria</taxon>
        <taxon>Pseudomonadati</taxon>
        <taxon>Bacteroidota</taxon>
        <taxon>Flavobacteriia</taxon>
        <taxon>Flavobacteriales</taxon>
        <taxon>Weeksellaceae</taxon>
        <taxon>Chryseobacterium group</taxon>
        <taxon>Chryseobacterium</taxon>
    </lineage>
</organism>
<keyword evidence="3" id="KW-0677">Repeat</keyword>
<accession>A0A0G3M3A3</accession>
<dbReference type="PANTHER" id="PTHR46652:SF3">
    <property type="entry name" value="LEUCINE-RICH REPEAT-CONTAINING PROTEIN 9"/>
    <property type="match status" value="1"/>
</dbReference>
<sequence>MKKFYFFVLTLAHLSINAQIVNIPDPAFKQRLVSANQWNHIANDLSGAPTAVDTNNDGEIQLSEALNISSLTFNQTQITDLTGIQSFTNLAQLTVQGNSHLNELNVSNMVNLKRLFINSSGLHEINTQGCNQLENFQLIHNAGFVYNLDFLQNPSLKKLTIITNAHLASVNISHLTALEELEIGDTGILNPNFTSLDLSNNINLKKIIIDKPNLTSLTLNPLSQLEHFSIKRTKLTSLDLSNRTQLEYLYVDNNSLLNTLNIQNTTNLNNLLVLNNPLVTTVDLQNKPNLQSISFGGNGVTSVDFTGTPGIINMAIGPNKLTSLDTSPITQLQILSISENLMSSLDVSQNPNLEYVNIQGNILTNVNIKNGNPNMNFYAAAPAYLPNLKYVCCDTSKVQQVSAMLVNQGQNNAEVNSYCSFIPGGTTYTIQGNTKYDVNNNGCDASDPAKSFQQFTISNGTNLSSYIANSSGNYTIAAQDGTSIITPVVENPAYFNISPASISVDFPTQASPFSQNFCMTPNGTHNDLETVIIPVTAASPGFLSRYKIIYKNKGTAAQSGALLFNYDDTLMDYQASTLAPDSQTTGVINWNFTNLQPFETREIIVSLRLNTPTQTPALHGGDLLQYTAHINGATDETPSDNTFTLDQTVVNAFDPNDKTCLEGASITQAKVGDYVHYLIRFENTGTANARNIVVKDEIDTTKFDISSLVALNGSHDFVTQITQPNVVEFIFENIQLPFDDTNNDGYVAFKIKTKSTLNLGDSFSNTAKIYFDYNHPIITNTYTTSVQNKEVLAISETNRKTEQFTLYPNPAKDTLYIESKEEIIKAEIYDLTGRIINSTTAKGNSVNVSELTKGNYIIKMFTKDKTFTQKFKKD</sequence>
<evidence type="ECO:0000256" key="4">
    <source>
        <dbReference type="SAM" id="SignalP"/>
    </source>
</evidence>
<evidence type="ECO:0000256" key="2">
    <source>
        <dbReference type="ARBA" id="ARBA00022729"/>
    </source>
</evidence>
<reference evidence="7 8" key="1">
    <citation type="submission" date="2014-11" db="EMBL/GenBank/DDBJ databases">
        <authorList>
            <person name="Park G.-S."/>
            <person name="Hong S.-J."/>
            <person name="Jung B.K."/>
            <person name="Khan A.R."/>
            <person name="Kwak Y."/>
            <person name="Shin J.-H."/>
        </authorList>
    </citation>
    <scope>NUCLEOTIDE SEQUENCE [LARGE SCALE GENOMIC DNA]</scope>
    <source>
        <strain evidence="7 8">DSM 27622</strain>
    </source>
</reference>
<dbReference type="Pfam" id="PF18962">
    <property type="entry name" value="Por_Secre_tail"/>
    <property type="match status" value="1"/>
</dbReference>
<dbReference type="Proteomes" id="UP000035213">
    <property type="component" value="Chromosome"/>
</dbReference>
<evidence type="ECO:0000313" key="7">
    <source>
        <dbReference type="EMBL" id="AKK73384.1"/>
    </source>
</evidence>
<evidence type="ECO:0000256" key="3">
    <source>
        <dbReference type="ARBA" id="ARBA00022737"/>
    </source>
</evidence>
<dbReference type="AlphaFoldDB" id="A0A0G3M3A3"/>
<keyword evidence="1" id="KW-0433">Leucine-rich repeat</keyword>
<gene>
    <name evidence="7" type="ORF">OK18_12895</name>
</gene>
<feature type="signal peptide" evidence="4">
    <location>
        <begin position="1"/>
        <end position="18"/>
    </location>
</feature>